<dbReference type="OrthoDB" id="4315712at2"/>
<dbReference type="AlphaFoldDB" id="A0A117Q148"/>
<evidence type="ECO:0000313" key="1">
    <source>
        <dbReference type="EMBL" id="KUN02114.1"/>
    </source>
</evidence>
<evidence type="ECO:0000313" key="2">
    <source>
        <dbReference type="Proteomes" id="UP000053127"/>
    </source>
</evidence>
<proteinExistence type="predicted"/>
<dbReference type="RefSeq" id="WP_067130155.1">
    <property type="nucleotide sequence ID" value="NZ_KQ948217.1"/>
</dbReference>
<dbReference type="STRING" id="67386.AQI95_28990"/>
<name>A0A117Q148_9ACTN</name>
<dbReference type="EMBL" id="LMWN01000040">
    <property type="protein sequence ID" value="KUN02114.1"/>
    <property type="molecule type" value="Genomic_DNA"/>
</dbReference>
<reference evidence="1 2" key="1">
    <citation type="submission" date="2015-10" db="EMBL/GenBank/DDBJ databases">
        <title>Draft genome sequence of Streptomyces yokosukanensis DSM 40224, type strain for the species Streptomyces yokosukanensis.</title>
        <authorList>
            <person name="Ruckert C."/>
            <person name="Winkler A."/>
            <person name="Kalinowski J."/>
            <person name="Kampfer P."/>
            <person name="Glaeser S."/>
        </authorList>
    </citation>
    <scope>NUCLEOTIDE SEQUENCE [LARGE SCALE GENOMIC DNA]</scope>
    <source>
        <strain evidence="1 2">DSM 40224</strain>
    </source>
</reference>
<dbReference type="Proteomes" id="UP000053127">
    <property type="component" value="Unassembled WGS sequence"/>
</dbReference>
<comment type="caution">
    <text evidence="1">The sequence shown here is derived from an EMBL/GenBank/DDBJ whole genome shotgun (WGS) entry which is preliminary data.</text>
</comment>
<sequence>MAKSAQHLPGDPSQLHLKYIYDHGLQDDPHEQTVQEWEISIRHGYEVHDDKHCPVLNDPDSPGEYCEGDCAAFEEQGVEVGRMTFYRIRLDQGMNAWWAMEEQSQELYEIAEVLLDQDTGYFTDEVEQQLEYVGTDLLVMDRVALDREWRGHGLGPVLAAEAINRLAPGCRAVTCSPGISERDNGWKPDEGEWNRVTAQIAAAWEKVGFTLYKDNVYLLNPATVVPEEGRAALRAEFKELCTAWREFAFTAVEPTRGTPDA</sequence>
<organism evidence="1 2">
    <name type="scientific">Streptomyces yokosukanensis</name>
    <dbReference type="NCBI Taxonomy" id="67386"/>
    <lineage>
        <taxon>Bacteria</taxon>
        <taxon>Bacillati</taxon>
        <taxon>Actinomycetota</taxon>
        <taxon>Actinomycetes</taxon>
        <taxon>Kitasatosporales</taxon>
        <taxon>Streptomycetaceae</taxon>
        <taxon>Streptomyces</taxon>
    </lineage>
</organism>
<gene>
    <name evidence="1" type="ORF">AQI95_28990</name>
</gene>
<keyword evidence="2" id="KW-1185">Reference proteome</keyword>
<protein>
    <submittedName>
        <fullName evidence="1">Uncharacterized protein</fullName>
    </submittedName>
</protein>
<dbReference type="SUPFAM" id="SSF55729">
    <property type="entry name" value="Acyl-CoA N-acyltransferases (Nat)"/>
    <property type="match status" value="1"/>
</dbReference>
<accession>A0A117Q148</accession>
<dbReference type="InterPro" id="IPR016181">
    <property type="entry name" value="Acyl_CoA_acyltransferase"/>
</dbReference>